<protein>
    <submittedName>
        <fullName evidence="1">Uncharacterized protein</fullName>
    </submittedName>
</protein>
<gene>
    <name evidence="1" type="ORF">Y1Q_0008085</name>
</gene>
<proteinExistence type="predicted"/>
<dbReference type="EMBL" id="AKHW03003201">
    <property type="protein sequence ID" value="KYO35528.1"/>
    <property type="molecule type" value="Genomic_DNA"/>
</dbReference>
<dbReference type="AlphaFoldDB" id="A0A151NFG3"/>
<keyword evidence="2" id="KW-1185">Reference proteome</keyword>
<name>A0A151NFG3_ALLMI</name>
<comment type="caution">
    <text evidence="1">The sequence shown here is derived from an EMBL/GenBank/DDBJ whole genome shotgun (WGS) entry which is preliminary data.</text>
</comment>
<reference evidence="1 2" key="1">
    <citation type="journal article" date="2012" name="Genome Biol.">
        <title>Sequencing three crocodilian genomes to illuminate the evolution of archosaurs and amniotes.</title>
        <authorList>
            <person name="St John J.A."/>
            <person name="Braun E.L."/>
            <person name="Isberg S.R."/>
            <person name="Miles L.G."/>
            <person name="Chong A.Y."/>
            <person name="Gongora J."/>
            <person name="Dalzell P."/>
            <person name="Moran C."/>
            <person name="Bed'hom B."/>
            <person name="Abzhanov A."/>
            <person name="Burgess S.C."/>
            <person name="Cooksey A.M."/>
            <person name="Castoe T.A."/>
            <person name="Crawford N.G."/>
            <person name="Densmore L.D."/>
            <person name="Drew J.C."/>
            <person name="Edwards S.V."/>
            <person name="Faircloth B.C."/>
            <person name="Fujita M.K."/>
            <person name="Greenwold M.J."/>
            <person name="Hoffmann F.G."/>
            <person name="Howard J.M."/>
            <person name="Iguchi T."/>
            <person name="Janes D.E."/>
            <person name="Khan S.Y."/>
            <person name="Kohno S."/>
            <person name="de Koning A.J."/>
            <person name="Lance S.L."/>
            <person name="McCarthy F.M."/>
            <person name="McCormack J.E."/>
            <person name="Merchant M.E."/>
            <person name="Peterson D.G."/>
            <person name="Pollock D.D."/>
            <person name="Pourmand N."/>
            <person name="Raney B.J."/>
            <person name="Roessler K.A."/>
            <person name="Sanford J.R."/>
            <person name="Sawyer R.H."/>
            <person name="Schmidt C.J."/>
            <person name="Triplett E.W."/>
            <person name="Tuberville T.D."/>
            <person name="Venegas-Anaya M."/>
            <person name="Howard J.T."/>
            <person name="Jarvis E.D."/>
            <person name="Guillette L.J.Jr."/>
            <person name="Glenn T.C."/>
            <person name="Green R.E."/>
            <person name="Ray D.A."/>
        </authorList>
    </citation>
    <scope>NUCLEOTIDE SEQUENCE [LARGE SCALE GENOMIC DNA]</scope>
    <source>
        <strain evidence="1">KSC_2009_1</strain>
    </source>
</reference>
<evidence type="ECO:0000313" key="1">
    <source>
        <dbReference type="EMBL" id="KYO35528.1"/>
    </source>
</evidence>
<sequence>MALLLTDGHCVKGKEKSWSSGHYRKSLLSKDFLIRWEDCQLVRIAVTEQKRCYASNLDMCIQDLSCYVNSKRALKGLTLAY</sequence>
<organism evidence="1 2">
    <name type="scientific">Alligator mississippiensis</name>
    <name type="common">American alligator</name>
    <dbReference type="NCBI Taxonomy" id="8496"/>
    <lineage>
        <taxon>Eukaryota</taxon>
        <taxon>Metazoa</taxon>
        <taxon>Chordata</taxon>
        <taxon>Craniata</taxon>
        <taxon>Vertebrata</taxon>
        <taxon>Euteleostomi</taxon>
        <taxon>Archelosauria</taxon>
        <taxon>Archosauria</taxon>
        <taxon>Crocodylia</taxon>
        <taxon>Alligatoridae</taxon>
        <taxon>Alligatorinae</taxon>
        <taxon>Alligator</taxon>
    </lineage>
</organism>
<dbReference type="Proteomes" id="UP000050525">
    <property type="component" value="Unassembled WGS sequence"/>
</dbReference>
<evidence type="ECO:0000313" key="2">
    <source>
        <dbReference type="Proteomes" id="UP000050525"/>
    </source>
</evidence>
<accession>A0A151NFG3</accession>